<dbReference type="EMBL" id="JAWJWE010000038">
    <property type="protein sequence ID" value="KAK6623103.1"/>
    <property type="molecule type" value="Genomic_DNA"/>
</dbReference>
<gene>
    <name evidence="1" type="ORF">RUM43_008955</name>
</gene>
<name>A0AAN8S1Q0_POLSC</name>
<sequence length="96" mass="10683">MVLMIVGKLNIIVSLCEKLVSLHLFNNYREGCIPGKSDELSLPSECSGTWSIRARVPHGCLHEKRNSTGLCSEFYEKKKLVIEKGTKNKGVVGMMT</sequence>
<reference evidence="1 2" key="1">
    <citation type="submission" date="2023-10" db="EMBL/GenBank/DDBJ databases">
        <title>Genomes of two closely related lineages of the louse Polyplax serrata with different host specificities.</title>
        <authorList>
            <person name="Martinu J."/>
            <person name="Tarabai H."/>
            <person name="Stefka J."/>
            <person name="Hypsa V."/>
        </authorList>
    </citation>
    <scope>NUCLEOTIDE SEQUENCE [LARGE SCALE GENOMIC DNA]</scope>
    <source>
        <strain evidence="1">HR10_N</strain>
    </source>
</reference>
<dbReference type="AlphaFoldDB" id="A0AAN8S1Q0"/>
<evidence type="ECO:0000313" key="2">
    <source>
        <dbReference type="Proteomes" id="UP001372834"/>
    </source>
</evidence>
<proteinExistence type="predicted"/>
<comment type="caution">
    <text evidence="1">The sequence shown here is derived from an EMBL/GenBank/DDBJ whole genome shotgun (WGS) entry which is preliminary data.</text>
</comment>
<dbReference type="Proteomes" id="UP001372834">
    <property type="component" value="Unassembled WGS sequence"/>
</dbReference>
<evidence type="ECO:0000313" key="1">
    <source>
        <dbReference type="EMBL" id="KAK6623103.1"/>
    </source>
</evidence>
<protein>
    <submittedName>
        <fullName evidence="1">Uncharacterized protein</fullName>
    </submittedName>
</protein>
<accession>A0AAN8S1Q0</accession>
<organism evidence="1 2">
    <name type="scientific">Polyplax serrata</name>
    <name type="common">Common mouse louse</name>
    <dbReference type="NCBI Taxonomy" id="468196"/>
    <lineage>
        <taxon>Eukaryota</taxon>
        <taxon>Metazoa</taxon>
        <taxon>Ecdysozoa</taxon>
        <taxon>Arthropoda</taxon>
        <taxon>Hexapoda</taxon>
        <taxon>Insecta</taxon>
        <taxon>Pterygota</taxon>
        <taxon>Neoptera</taxon>
        <taxon>Paraneoptera</taxon>
        <taxon>Psocodea</taxon>
        <taxon>Troctomorpha</taxon>
        <taxon>Phthiraptera</taxon>
        <taxon>Anoplura</taxon>
        <taxon>Polyplacidae</taxon>
        <taxon>Polyplax</taxon>
    </lineage>
</organism>